<evidence type="ECO:0000256" key="2">
    <source>
        <dbReference type="ARBA" id="ARBA00023125"/>
    </source>
</evidence>
<feature type="domain" description="HTH lacI-type" evidence="5">
    <location>
        <begin position="1"/>
        <end position="50"/>
    </location>
</feature>
<dbReference type="PROSITE" id="PS50932">
    <property type="entry name" value="HTH_LACI_2"/>
    <property type="match status" value="1"/>
</dbReference>
<evidence type="ECO:0000256" key="1">
    <source>
        <dbReference type="ARBA" id="ARBA00023015"/>
    </source>
</evidence>
<keyword evidence="1" id="KW-0805">Transcription regulation</keyword>
<reference evidence="6" key="1">
    <citation type="submission" date="2021-03" db="EMBL/GenBank/DDBJ databases">
        <title>Leucobacter chromiisoli sp. nov., isolated from chromium-containing soil of chemical plant.</title>
        <authorList>
            <person name="Xu Z."/>
        </authorList>
    </citation>
    <scope>NUCLEOTIDE SEQUENCE</scope>
    <source>
        <strain evidence="6">S27</strain>
    </source>
</reference>
<dbReference type="AlphaFoldDB" id="A0A939MKU5"/>
<comment type="caution">
    <text evidence="6">The sequence shown here is derived from an EMBL/GenBank/DDBJ whole genome shotgun (WGS) entry which is preliminary data.</text>
</comment>
<evidence type="ECO:0000259" key="5">
    <source>
        <dbReference type="PROSITE" id="PS50932"/>
    </source>
</evidence>
<dbReference type="EMBL" id="JAGDYM010000002">
    <property type="protein sequence ID" value="MBO1900487.1"/>
    <property type="molecule type" value="Genomic_DNA"/>
</dbReference>
<keyword evidence="2 6" id="KW-0238">DNA-binding</keyword>
<dbReference type="SUPFAM" id="SSF47413">
    <property type="entry name" value="lambda repressor-like DNA-binding domains"/>
    <property type="match status" value="1"/>
</dbReference>
<name>A0A939MKU5_9MICO</name>
<dbReference type="InterPro" id="IPR000843">
    <property type="entry name" value="HTH_LacI"/>
</dbReference>
<feature type="compositionally biased region" description="Basic and acidic residues" evidence="4">
    <location>
        <begin position="325"/>
        <end position="335"/>
    </location>
</feature>
<feature type="region of interest" description="Disordered" evidence="4">
    <location>
        <begin position="312"/>
        <end position="347"/>
    </location>
</feature>
<dbReference type="Gene3D" id="1.10.260.40">
    <property type="entry name" value="lambda repressor-like DNA-binding domains"/>
    <property type="match status" value="1"/>
</dbReference>
<dbReference type="Pfam" id="PF13377">
    <property type="entry name" value="Peripla_BP_3"/>
    <property type="match status" value="1"/>
</dbReference>
<accession>A0A939MKU5</accession>
<dbReference type="CDD" id="cd01392">
    <property type="entry name" value="HTH_LacI"/>
    <property type="match status" value="1"/>
</dbReference>
<protein>
    <submittedName>
        <fullName evidence="6">LacI family DNA-binding transcriptional regulator</fullName>
    </submittedName>
</protein>
<keyword evidence="3" id="KW-0804">Transcription</keyword>
<dbReference type="Pfam" id="PF00356">
    <property type="entry name" value="LacI"/>
    <property type="match status" value="1"/>
</dbReference>
<dbReference type="GO" id="GO:0003700">
    <property type="term" value="F:DNA-binding transcription factor activity"/>
    <property type="evidence" value="ECO:0007669"/>
    <property type="project" value="TreeGrafter"/>
</dbReference>
<dbReference type="RefSeq" id="WP_208095135.1">
    <property type="nucleotide sequence ID" value="NZ_JAGDYM010000002.1"/>
</dbReference>
<evidence type="ECO:0000313" key="6">
    <source>
        <dbReference type="EMBL" id="MBO1900487.1"/>
    </source>
</evidence>
<dbReference type="GO" id="GO:0000976">
    <property type="term" value="F:transcription cis-regulatory region binding"/>
    <property type="evidence" value="ECO:0007669"/>
    <property type="project" value="TreeGrafter"/>
</dbReference>
<dbReference type="InterPro" id="IPR028082">
    <property type="entry name" value="Peripla_BP_I"/>
</dbReference>
<keyword evidence="7" id="KW-1185">Reference proteome</keyword>
<evidence type="ECO:0000256" key="3">
    <source>
        <dbReference type="ARBA" id="ARBA00023163"/>
    </source>
</evidence>
<dbReference type="PANTHER" id="PTHR30146:SF153">
    <property type="entry name" value="LACTOSE OPERON REPRESSOR"/>
    <property type="match status" value="1"/>
</dbReference>
<organism evidence="6 7">
    <name type="scientific">Leucobacter weissii</name>
    <dbReference type="NCBI Taxonomy" id="1983706"/>
    <lineage>
        <taxon>Bacteria</taxon>
        <taxon>Bacillati</taxon>
        <taxon>Actinomycetota</taxon>
        <taxon>Actinomycetes</taxon>
        <taxon>Micrococcales</taxon>
        <taxon>Microbacteriaceae</taxon>
        <taxon>Leucobacter</taxon>
    </lineage>
</organism>
<proteinExistence type="predicted"/>
<dbReference type="SMART" id="SM00354">
    <property type="entry name" value="HTH_LACI"/>
    <property type="match status" value="1"/>
</dbReference>
<dbReference type="PANTHER" id="PTHR30146">
    <property type="entry name" value="LACI-RELATED TRANSCRIPTIONAL REPRESSOR"/>
    <property type="match status" value="1"/>
</dbReference>
<feature type="compositionally biased region" description="Basic residues" evidence="4">
    <location>
        <begin position="338"/>
        <end position="347"/>
    </location>
</feature>
<dbReference type="Gene3D" id="3.40.50.2300">
    <property type="match status" value="2"/>
</dbReference>
<dbReference type="InterPro" id="IPR046335">
    <property type="entry name" value="LacI/GalR-like_sensor"/>
</dbReference>
<sequence length="347" mass="37345">MAKAAGVSPTTVSQAFNGRRTVSRQTLERVHDVAERIGYRPNAVARGLRESRMNVIALVLRPLDTLESFLPEGVDFFMRFAGSAALSAMEHGYSLMLVSDPTKPGAPVSSLAADVCIVTDPFENDPVLTLLKNQHIPALTVGVDPARPGVVPSIDSNTRAETFEVLDHLESAGGTTVGLALGTDRNAWNLTAKRAYVEWCGARGREPIIYENPETRGEAAGERIAAEAFDRVDRVERRPDAIYCLTGRHASGLVAAARSRGIRVPEDLLVAAGSDALQNRTGRPTVTAMDLRPEETARRAVELAVQLFEGSDAELPTSAPGGILRVRESTSRDPVRSASRRRGPSSD</sequence>
<dbReference type="InterPro" id="IPR010982">
    <property type="entry name" value="Lambda_DNA-bd_dom_sf"/>
</dbReference>
<evidence type="ECO:0000313" key="7">
    <source>
        <dbReference type="Proteomes" id="UP000664382"/>
    </source>
</evidence>
<dbReference type="Proteomes" id="UP000664382">
    <property type="component" value="Unassembled WGS sequence"/>
</dbReference>
<evidence type="ECO:0000256" key="4">
    <source>
        <dbReference type="SAM" id="MobiDB-lite"/>
    </source>
</evidence>
<dbReference type="SUPFAM" id="SSF53822">
    <property type="entry name" value="Periplasmic binding protein-like I"/>
    <property type="match status" value="1"/>
</dbReference>
<gene>
    <name evidence="6" type="ORF">J4H92_00815</name>
</gene>